<protein>
    <recommendedName>
        <fullName evidence="4">SD-repeat containing protein B domain-containing protein</fullName>
    </recommendedName>
</protein>
<feature type="domain" description="SD-repeat containing protein B" evidence="4">
    <location>
        <begin position="2"/>
        <end position="69"/>
    </location>
</feature>
<dbReference type="EMBL" id="PPGH01000034">
    <property type="protein sequence ID" value="PQJ96486.1"/>
    <property type="molecule type" value="Genomic_DNA"/>
</dbReference>
<name>A0A2S7XS67_9GAMM</name>
<evidence type="ECO:0000256" key="1">
    <source>
        <dbReference type="ARBA" id="ARBA00004613"/>
    </source>
</evidence>
<feature type="domain" description="SD-repeat containing protein B" evidence="4">
    <location>
        <begin position="482"/>
        <end position="628"/>
    </location>
</feature>
<dbReference type="AlphaFoldDB" id="A0A2S7XS67"/>
<evidence type="ECO:0000256" key="3">
    <source>
        <dbReference type="ARBA" id="ARBA00022729"/>
    </source>
</evidence>
<evidence type="ECO:0000256" key="2">
    <source>
        <dbReference type="ARBA" id="ARBA00022525"/>
    </source>
</evidence>
<organism evidence="5 6">
    <name type="scientific">Chromatium okenii</name>
    <dbReference type="NCBI Taxonomy" id="61644"/>
    <lineage>
        <taxon>Bacteria</taxon>
        <taxon>Pseudomonadati</taxon>
        <taxon>Pseudomonadota</taxon>
        <taxon>Gammaproteobacteria</taxon>
        <taxon>Chromatiales</taxon>
        <taxon>Chromatiaceae</taxon>
        <taxon>Chromatium</taxon>
    </lineage>
</organism>
<dbReference type="InterPro" id="IPR013783">
    <property type="entry name" value="Ig-like_fold"/>
</dbReference>
<dbReference type="Proteomes" id="UP000239936">
    <property type="component" value="Unassembled WGS sequence"/>
</dbReference>
<proteinExistence type="predicted"/>
<comment type="subcellular location">
    <subcellularLocation>
        <location evidence="1">Secreted</location>
    </subcellularLocation>
</comment>
<keyword evidence="2" id="KW-0964">Secreted</keyword>
<gene>
    <name evidence="5" type="ORF">CXB77_06450</name>
</gene>
<comment type="caution">
    <text evidence="5">The sequence shown here is derived from an EMBL/GenBank/DDBJ whole genome shotgun (WGS) entry which is preliminary data.</text>
</comment>
<evidence type="ECO:0000313" key="5">
    <source>
        <dbReference type="EMBL" id="PQJ96486.1"/>
    </source>
</evidence>
<dbReference type="PANTHER" id="PTHR39431">
    <property type="entry name" value="FRPA/C-RELATED PROTEIN"/>
    <property type="match status" value="1"/>
</dbReference>
<sequence>MTVTLLDADGNTVATATTDDVGYYEFTKLAAGTYTVVESQPDDYLDGKDSVGSTGGNNSVNDTLSGIVLAAGANSQNNNFGELPPPPANVGVDIEKYVRGSMTETNTSGSGSEGFSPGFWKTHACTKDVRDWEATGYTTGDSVEAIFGIELRGTPTLLSALDTGGGGVNALLRQSVAGLLNASNPNVDYKYSAAEVIQMTKTAVNSGNYTATKSLLETENSKEGDLSSSAPAAGTTTIETANDDADNAPGISLNIGDTAIYTYEVKNKNTGDVALDNVTVTDDKIASLTFVSGDTNNNNRLDVTETWVYTASETVTATGLRTNIGTVVAKAAGKTVTDSDAANYTAAAPPVVNNASLGDYVWLDKDGDGVQDTGEVGIAKVKVTLTGGGADGVLDTTGDNITKTTTTDANGKYSFSDLAAGEYQVTFDASTAGSGYVLTAQNAGSDDAKDSDANTSTGKSEIVTLDAGEADTTIDAGVYQKAKVGDKVWDDQNHNYIQDSGELGVGGVTVKLYGVGADGVINTTDDTLVATTTTGTDKTATAGQYEFSNLDPGTYVLEFNKENVSHWNYNRSNNMSDWKWAVKDAYSNSKDTLDSDVAGDAKATTNITKTDPFTLVSGQSDMTKDAGITPIVIDLTGDGIHTIARAASTATFDLFGNGTPITSGWLSADDGFLAVDSNHNGKIDGISELFGGLKKGDGFAKLSSFDSTGNGIVDAADLDFSSLSIWRDINGNHATDDGELFSLAAVGVTSLKTSFDEKPSIDAGNLLLERSSATFADGHLVEMTDVYFNVSAADAAAAGIKLTGFSDLIGDSSWLI</sequence>
<accession>A0A2S7XS67</accession>
<keyword evidence="3" id="KW-0732">Signal</keyword>
<dbReference type="OrthoDB" id="5761320at2"/>
<dbReference type="InterPro" id="IPR033764">
    <property type="entry name" value="Sdr_B"/>
</dbReference>
<feature type="domain" description="SD-repeat containing protein B" evidence="4">
    <location>
        <begin position="355"/>
        <end position="478"/>
    </location>
</feature>
<dbReference type="Pfam" id="PF17210">
    <property type="entry name" value="SdrD_B"/>
    <property type="match status" value="3"/>
</dbReference>
<evidence type="ECO:0000313" key="6">
    <source>
        <dbReference type="Proteomes" id="UP000239936"/>
    </source>
</evidence>
<dbReference type="SUPFAM" id="SSF117074">
    <property type="entry name" value="Hypothetical protein PA1324"/>
    <property type="match status" value="3"/>
</dbReference>
<evidence type="ECO:0000259" key="4">
    <source>
        <dbReference type="Pfam" id="PF17210"/>
    </source>
</evidence>
<dbReference type="Gene3D" id="2.60.40.10">
    <property type="entry name" value="Immunoglobulins"/>
    <property type="match status" value="3"/>
</dbReference>
<dbReference type="GO" id="GO:0005576">
    <property type="term" value="C:extracellular region"/>
    <property type="evidence" value="ECO:0007669"/>
    <property type="project" value="UniProtKB-SubCell"/>
</dbReference>
<reference evidence="5 6" key="1">
    <citation type="submission" date="2018-01" db="EMBL/GenBank/DDBJ databases">
        <title>The complete genome sequence of Chromatium okenii LaCa, a purple sulfur bacterium with a turbulent life.</title>
        <authorList>
            <person name="Luedin S.M."/>
            <person name="Liechti N."/>
            <person name="Storelli N."/>
            <person name="Danza F."/>
            <person name="Wittwer M."/>
            <person name="Pothier J.F."/>
            <person name="Tonolla M.A."/>
        </authorList>
    </citation>
    <scope>NUCLEOTIDE SEQUENCE [LARGE SCALE GENOMIC DNA]</scope>
    <source>
        <strain evidence="5 6">LaCa</strain>
    </source>
</reference>
<dbReference type="PANTHER" id="PTHR39431:SF1">
    <property type="entry name" value="FRPA_C-RELATED PROTEIN"/>
    <property type="match status" value="1"/>
</dbReference>
<keyword evidence="6" id="KW-1185">Reference proteome</keyword>